<dbReference type="GO" id="GO:0071949">
    <property type="term" value="F:FAD binding"/>
    <property type="evidence" value="ECO:0007669"/>
    <property type="project" value="InterPro"/>
</dbReference>
<evidence type="ECO:0000259" key="2">
    <source>
        <dbReference type="PROSITE" id="PS51387"/>
    </source>
</evidence>
<reference evidence="3 4" key="1">
    <citation type="submission" date="2017-04" db="EMBL/GenBank/DDBJ databases">
        <title>Comparative genome analysis of Subtercola boreus.</title>
        <authorList>
            <person name="Cho Y.-J."/>
            <person name="Cho A."/>
            <person name="Kim O.-S."/>
            <person name="Lee J.-I."/>
        </authorList>
    </citation>
    <scope>NUCLEOTIDE SEQUENCE [LARGE SCALE GENOMIC DNA]</scope>
    <source>
        <strain evidence="3 4">K300</strain>
    </source>
</reference>
<dbReference type="InterPro" id="IPR016169">
    <property type="entry name" value="FAD-bd_PCMH_sub2"/>
</dbReference>
<dbReference type="AlphaFoldDB" id="A0A3E0VJ69"/>
<dbReference type="InterPro" id="IPR007173">
    <property type="entry name" value="ALO_C"/>
</dbReference>
<sequence>MSEKNWAGNVAYGEKKLRRPRTLDELQQQVARAEAVRPLGSRHSFNTIAATPGILVSFDRFEPVIDIDEVSMTVRVTAGITYGVLGHYLQQHGFALANLASLPHISVSGATATATHGSGDRNGNLATSIASLQLVQANGSLVDISRGDEQFDGYAVGLGALGVISELTLDIEPTFDVAVSVFENLSWNDLAAHFDEITSAAYSVSLFTNWANDTVDQVWLKQRRGRHALHRDVTADGTVDGASGGAADGTSGGAAGGAGGRAAGGTGGVAVGLGEGFFSTRSATERRHPLPDVGAEACTEQLGLPGAWIDRLPHFRLDFTPSKGDELQSEYLIPREHAVAAIDALRGLAHRIAPLLFISEIRTVAADTFWLSTASERDSVALHFTWKPLGPEVEALLPDLESALAPFGARPHWGKVFAADVSAIAPLYSRMPDFTRLAEQVDPTHKFRNDFLRAKLFGA</sequence>
<feature type="domain" description="FAD-binding PCMH-type" evidence="2">
    <location>
        <begin position="10"/>
        <end position="174"/>
    </location>
</feature>
<dbReference type="RefSeq" id="WP_116415163.1">
    <property type="nucleotide sequence ID" value="NZ_NBWZ01000001.1"/>
</dbReference>
<dbReference type="Proteomes" id="UP000256486">
    <property type="component" value="Unassembled WGS sequence"/>
</dbReference>
<dbReference type="GO" id="GO:0016020">
    <property type="term" value="C:membrane"/>
    <property type="evidence" value="ECO:0007669"/>
    <property type="project" value="InterPro"/>
</dbReference>
<evidence type="ECO:0000313" key="3">
    <source>
        <dbReference type="EMBL" id="RFA09761.1"/>
    </source>
</evidence>
<dbReference type="SUPFAM" id="SSF56176">
    <property type="entry name" value="FAD-binding/transporter-associated domain-like"/>
    <property type="match status" value="1"/>
</dbReference>
<dbReference type="PANTHER" id="PTHR43762">
    <property type="entry name" value="L-GULONOLACTONE OXIDASE"/>
    <property type="match status" value="1"/>
</dbReference>
<dbReference type="InterPro" id="IPR010031">
    <property type="entry name" value="FAD_lactone_oxidase-like"/>
</dbReference>
<organism evidence="3 4">
    <name type="scientific">Subtercola boreus</name>
    <dbReference type="NCBI Taxonomy" id="120213"/>
    <lineage>
        <taxon>Bacteria</taxon>
        <taxon>Bacillati</taxon>
        <taxon>Actinomycetota</taxon>
        <taxon>Actinomycetes</taxon>
        <taxon>Micrococcales</taxon>
        <taxon>Microbacteriaceae</taxon>
        <taxon>Subtercola</taxon>
    </lineage>
</organism>
<accession>A0A3E0VJ69</accession>
<keyword evidence="1" id="KW-0560">Oxidoreductase</keyword>
<proteinExistence type="predicted"/>
<evidence type="ECO:0000313" key="4">
    <source>
        <dbReference type="Proteomes" id="UP000256486"/>
    </source>
</evidence>
<dbReference type="Gene3D" id="3.30.43.10">
    <property type="entry name" value="Uridine Diphospho-n-acetylenolpyruvylglucosamine Reductase, domain 2"/>
    <property type="match status" value="1"/>
</dbReference>
<keyword evidence="4" id="KW-1185">Reference proteome</keyword>
<dbReference type="Pfam" id="PF01565">
    <property type="entry name" value="FAD_binding_4"/>
    <property type="match status" value="1"/>
</dbReference>
<gene>
    <name evidence="3" type="ORF">B7R54_11500</name>
</gene>
<dbReference type="PIRSF" id="PIRSF000136">
    <property type="entry name" value="LGO_GLO"/>
    <property type="match status" value="1"/>
</dbReference>
<dbReference type="OrthoDB" id="9800184at2"/>
<protein>
    <submittedName>
        <fullName evidence="3">FAD-binding protein</fullName>
    </submittedName>
</protein>
<dbReference type="PROSITE" id="PS51387">
    <property type="entry name" value="FAD_PCMH"/>
    <property type="match status" value="1"/>
</dbReference>
<dbReference type="Gene3D" id="3.30.465.10">
    <property type="match status" value="1"/>
</dbReference>
<dbReference type="PANTHER" id="PTHR43762:SF1">
    <property type="entry name" value="D-ARABINONO-1,4-LACTONE OXIDASE"/>
    <property type="match status" value="1"/>
</dbReference>
<evidence type="ECO:0000256" key="1">
    <source>
        <dbReference type="ARBA" id="ARBA00023002"/>
    </source>
</evidence>
<dbReference type="InterPro" id="IPR006094">
    <property type="entry name" value="Oxid_FAD_bind_N"/>
</dbReference>
<dbReference type="InterPro" id="IPR016167">
    <property type="entry name" value="FAD-bd_PCMH_sub1"/>
</dbReference>
<dbReference type="EMBL" id="NBWZ01000001">
    <property type="protein sequence ID" value="RFA09761.1"/>
    <property type="molecule type" value="Genomic_DNA"/>
</dbReference>
<dbReference type="Gene3D" id="1.10.45.10">
    <property type="entry name" value="Vanillyl-alcohol Oxidase, Chain A, domain 4"/>
    <property type="match status" value="1"/>
</dbReference>
<dbReference type="GO" id="GO:0080049">
    <property type="term" value="F:L-gulono-1,4-lactone dehydrogenase activity"/>
    <property type="evidence" value="ECO:0007669"/>
    <property type="project" value="TreeGrafter"/>
</dbReference>
<dbReference type="InterPro" id="IPR036318">
    <property type="entry name" value="FAD-bd_PCMH-like_sf"/>
</dbReference>
<name>A0A3E0VJ69_9MICO</name>
<dbReference type="InterPro" id="IPR016166">
    <property type="entry name" value="FAD-bd_PCMH"/>
</dbReference>
<dbReference type="Gene3D" id="3.30.70.2520">
    <property type="match status" value="1"/>
</dbReference>
<comment type="caution">
    <text evidence="3">The sequence shown here is derived from an EMBL/GenBank/DDBJ whole genome shotgun (WGS) entry which is preliminary data.</text>
</comment>
<dbReference type="GO" id="GO:0003885">
    <property type="term" value="F:D-arabinono-1,4-lactone oxidase activity"/>
    <property type="evidence" value="ECO:0007669"/>
    <property type="project" value="InterPro"/>
</dbReference>
<dbReference type="Pfam" id="PF04030">
    <property type="entry name" value="ALO"/>
    <property type="match status" value="1"/>
</dbReference>
<dbReference type="Gene3D" id="3.30.70.2530">
    <property type="match status" value="1"/>
</dbReference>
<dbReference type="InterPro" id="IPR016171">
    <property type="entry name" value="Vanillyl_alc_oxidase_C-sub2"/>
</dbReference>